<dbReference type="Pfam" id="PF17184">
    <property type="entry name" value="Rit1_C"/>
    <property type="match status" value="1"/>
</dbReference>
<reference evidence="3 4" key="1">
    <citation type="journal article" date="2012" name="Science">
        <title>The Paleozoic origin of enzymatic lignin decomposition reconstructed from 31 fungal genomes.</title>
        <authorList>
            <person name="Floudas D."/>
            <person name="Binder M."/>
            <person name="Riley R."/>
            <person name="Barry K."/>
            <person name="Blanchette R.A."/>
            <person name="Henrissat B."/>
            <person name="Martinez A.T."/>
            <person name="Otillar R."/>
            <person name="Spatafora J.W."/>
            <person name="Yadav J.S."/>
            <person name="Aerts A."/>
            <person name="Benoit I."/>
            <person name="Boyd A."/>
            <person name="Carlson A."/>
            <person name="Copeland A."/>
            <person name="Coutinho P.M."/>
            <person name="de Vries R.P."/>
            <person name="Ferreira P."/>
            <person name="Findley K."/>
            <person name="Foster B."/>
            <person name="Gaskell J."/>
            <person name="Glotzer D."/>
            <person name="Gorecki P."/>
            <person name="Heitman J."/>
            <person name="Hesse C."/>
            <person name="Hori C."/>
            <person name="Igarashi K."/>
            <person name="Jurgens J.A."/>
            <person name="Kallen N."/>
            <person name="Kersten P."/>
            <person name="Kohler A."/>
            <person name="Kuees U."/>
            <person name="Kumar T.K.A."/>
            <person name="Kuo A."/>
            <person name="LaButti K."/>
            <person name="Larrondo L.F."/>
            <person name="Lindquist E."/>
            <person name="Ling A."/>
            <person name="Lombard V."/>
            <person name="Lucas S."/>
            <person name="Lundell T."/>
            <person name="Martin R."/>
            <person name="McLaughlin D.J."/>
            <person name="Morgenstern I."/>
            <person name="Morin E."/>
            <person name="Murat C."/>
            <person name="Nagy L.G."/>
            <person name="Nolan M."/>
            <person name="Ohm R.A."/>
            <person name="Patyshakuliyeva A."/>
            <person name="Rokas A."/>
            <person name="Ruiz-Duenas F.J."/>
            <person name="Sabat G."/>
            <person name="Salamov A."/>
            <person name="Samejima M."/>
            <person name="Schmutz J."/>
            <person name="Slot J.C."/>
            <person name="St John F."/>
            <person name="Stenlid J."/>
            <person name="Sun H."/>
            <person name="Sun S."/>
            <person name="Syed K."/>
            <person name="Tsang A."/>
            <person name="Wiebenga A."/>
            <person name="Young D."/>
            <person name="Pisabarro A."/>
            <person name="Eastwood D.C."/>
            <person name="Martin F."/>
            <person name="Cullen D."/>
            <person name="Grigoriev I.V."/>
            <person name="Hibbett D.S."/>
        </authorList>
    </citation>
    <scope>NUCLEOTIDE SEQUENCE [LARGE SCALE GENOMIC DNA]</scope>
    <source>
        <strain evidence="3 4">ATCC 11539</strain>
    </source>
</reference>
<dbReference type="OrthoDB" id="45256at2759"/>
<keyword evidence="3" id="KW-0808">Transferase</keyword>
<dbReference type="GO" id="GO:0019988">
    <property type="term" value="P:charged-tRNA amino acid modification"/>
    <property type="evidence" value="ECO:0007669"/>
    <property type="project" value="InterPro"/>
</dbReference>
<evidence type="ECO:0000313" key="3">
    <source>
        <dbReference type="EMBL" id="EPQ55288.1"/>
    </source>
</evidence>
<feature type="domain" description="Rit1 N-terminal" evidence="2">
    <location>
        <begin position="6"/>
        <end position="267"/>
    </location>
</feature>
<dbReference type="STRING" id="670483.S7Q769"/>
<dbReference type="GO" id="GO:0043399">
    <property type="term" value="F:tRNA adenosine(64)-2'-O-ribosylphosphate transferase activity"/>
    <property type="evidence" value="ECO:0007669"/>
    <property type="project" value="InterPro"/>
</dbReference>
<dbReference type="HOGENOM" id="CLU_027654_1_1_1"/>
<name>S7Q769_GLOTA</name>
<dbReference type="Pfam" id="PF04179">
    <property type="entry name" value="Init_tRNA_PT"/>
    <property type="match status" value="1"/>
</dbReference>
<dbReference type="InterPro" id="IPR007306">
    <property type="entry name" value="Rit1"/>
</dbReference>
<dbReference type="InterPro" id="IPR033421">
    <property type="entry name" value="Rit1_DUSP-like"/>
</dbReference>
<dbReference type="OMA" id="PVFWANQ"/>
<organism evidence="3 4">
    <name type="scientific">Gloeophyllum trabeum (strain ATCC 11539 / FP-39264 / Madison 617)</name>
    <name type="common">Brown rot fungus</name>
    <dbReference type="NCBI Taxonomy" id="670483"/>
    <lineage>
        <taxon>Eukaryota</taxon>
        <taxon>Fungi</taxon>
        <taxon>Dikarya</taxon>
        <taxon>Basidiomycota</taxon>
        <taxon>Agaricomycotina</taxon>
        <taxon>Agaricomycetes</taxon>
        <taxon>Gloeophyllales</taxon>
        <taxon>Gloeophyllaceae</taxon>
        <taxon>Gloeophyllum</taxon>
    </lineage>
</organism>
<keyword evidence="4" id="KW-1185">Reference proteome</keyword>
<dbReference type="RefSeq" id="XP_007866433.1">
    <property type="nucleotide sequence ID" value="XM_007868242.1"/>
</dbReference>
<dbReference type="EMBL" id="KB469302">
    <property type="protein sequence ID" value="EPQ55288.1"/>
    <property type="molecule type" value="Genomic_DNA"/>
</dbReference>
<protein>
    <submittedName>
        <fullName evidence="3">Initiator tRNA phosphoribosyl transferase</fullName>
    </submittedName>
</protein>
<dbReference type="PIRSF" id="PIRSF007747">
    <property type="entry name" value="Ribosyl_Ptfrase"/>
    <property type="match status" value="1"/>
</dbReference>
<proteinExistence type="predicted"/>
<dbReference type="eggNOG" id="KOG2634">
    <property type="taxonomic scope" value="Eukaryota"/>
</dbReference>
<evidence type="ECO:0000259" key="1">
    <source>
        <dbReference type="Pfam" id="PF04179"/>
    </source>
</evidence>
<dbReference type="InterPro" id="IPR033449">
    <property type="entry name" value="Rit1_N"/>
</dbReference>
<dbReference type="AlphaFoldDB" id="S7Q769"/>
<dbReference type="PANTHER" id="PTHR31811">
    <property type="entry name" value="TRNA A64-2'-O-RIBOSYLPHOSPHATE TRANSFERASE"/>
    <property type="match status" value="1"/>
</dbReference>
<gene>
    <name evidence="3" type="ORF">GLOTRDRAFT_106009</name>
</gene>
<dbReference type="KEGG" id="gtr:GLOTRDRAFT_106009"/>
<evidence type="ECO:0000313" key="4">
    <source>
        <dbReference type="Proteomes" id="UP000030669"/>
    </source>
</evidence>
<dbReference type="GeneID" id="19298747"/>
<dbReference type="PANTHER" id="PTHR31811:SF0">
    <property type="entry name" value="TRNA A64-2'-O-RIBOSYLPHOSPHATE TRANSFERASE"/>
    <property type="match status" value="1"/>
</dbReference>
<dbReference type="Proteomes" id="UP000030669">
    <property type="component" value="Unassembled WGS sequence"/>
</dbReference>
<evidence type="ECO:0000259" key="2">
    <source>
        <dbReference type="Pfam" id="PF17184"/>
    </source>
</evidence>
<sequence>MALALLRKESLDIYNRLHSVAEDITFVNEVHRTYPLLPILPNLRCGAWYTDPSIVSDIAAYFKSTDGHFGNWSFNLRRPNLHLLPLAVEHNGMILVDSTRAGKRMPDALSKTVPIWCAVLNRAVRLRQGLLDPDSWDTRLYTPPGTVSAQEAQQIEEHLDAWARSLADSSYALPHLPHPLRPLWLTPSTSVFPRLPEGFILVLCVSASKRVDAGIERRQAGFAYVQGSGDDHELWGKGLTPSIFWAHKDRLLNCTRAELPALVDELVTQDRIHRAREVRNDWTAPPVPIRQVSGALLICRTSDLPTTLPDASPPAEGDSATMAYVIITNDIAEASDSEPNVLRLRTPPGKKGQLHFLEIVLPQSVSFIGSALRAGRKVCIACDEGTDTSVGVALVALQRFFNDEGRLVPDGKSTADKQTIRTRLQWIISSQARANPSRTTLKRVNEFLLTSPSFRSFPTNSLPSP</sequence>
<dbReference type="GO" id="GO:0005737">
    <property type="term" value="C:cytoplasm"/>
    <property type="evidence" value="ECO:0007669"/>
    <property type="project" value="TreeGrafter"/>
</dbReference>
<accession>S7Q769</accession>
<feature type="domain" description="Rit1 DUSP-like" evidence="1">
    <location>
        <begin position="341"/>
        <end position="448"/>
    </location>
</feature>